<dbReference type="GO" id="GO:0006123">
    <property type="term" value="P:mitochondrial electron transport, cytochrome c to oxygen"/>
    <property type="evidence" value="ECO:0007669"/>
    <property type="project" value="TreeGrafter"/>
</dbReference>
<dbReference type="Gene3D" id="1.10.287.70">
    <property type="match status" value="1"/>
</dbReference>
<dbReference type="PROSITE" id="PS50253">
    <property type="entry name" value="COX3"/>
    <property type="match status" value="1"/>
</dbReference>
<evidence type="ECO:0000313" key="11">
    <source>
        <dbReference type="EMBL" id="BAT21211.1"/>
    </source>
</evidence>
<evidence type="ECO:0000256" key="8">
    <source>
        <dbReference type="RuleBase" id="RU003375"/>
    </source>
</evidence>
<dbReference type="Gene3D" id="1.20.120.80">
    <property type="entry name" value="Cytochrome c oxidase, subunit III, four-helix bundle"/>
    <property type="match status" value="1"/>
</dbReference>
<feature type="transmembrane region" description="Helical" evidence="9">
    <location>
        <begin position="36"/>
        <end position="55"/>
    </location>
</feature>
<reference evidence="11" key="1">
    <citation type="submission" date="2015-04" db="EMBL/GenBank/DDBJ databases">
        <title>Genome, transcriptome and proteome adaptations to nematode parasitism in Strongyloides.</title>
        <authorList>
            <person name="Hunt V."/>
            <person name="Tsai I.J."/>
            <person name="Coghlan A."/>
            <person name="Reid A.J."/>
            <person name="Holroyd N."/>
            <person name="Foth B."/>
            <person name="Tracey A."/>
            <person name="Cotton J.A."/>
            <person name="Stanley E."/>
            <person name="Beasley H."/>
            <person name="Bennett H."/>
            <person name="Brooks K."/>
            <person name="Kikuchi T."/>
            <person name="Viney M."/>
            <person name="Berriman M."/>
        </authorList>
    </citation>
    <scope>NUCLEOTIDE SEQUENCE</scope>
    <source>
        <strain evidence="11">PV001</strain>
    </source>
</reference>
<dbReference type="InterPro" id="IPR024791">
    <property type="entry name" value="Cyt_c/ubiquinol_Oxase_su3"/>
</dbReference>
<dbReference type="InterPro" id="IPR033945">
    <property type="entry name" value="Cyt_c_oxase_su3_dom"/>
</dbReference>
<dbReference type="GO" id="GO:0016020">
    <property type="term" value="C:membrane"/>
    <property type="evidence" value="ECO:0007669"/>
    <property type="project" value="UniProtKB-SubCell"/>
</dbReference>
<keyword evidence="5" id="KW-1278">Translocase</keyword>
<dbReference type="SUPFAM" id="SSF81452">
    <property type="entry name" value="Cytochrome c oxidase subunit III-like"/>
    <property type="match status" value="1"/>
</dbReference>
<feature type="transmembrane region" description="Helical" evidence="9">
    <location>
        <begin position="190"/>
        <end position="214"/>
    </location>
</feature>
<evidence type="ECO:0000256" key="5">
    <source>
        <dbReference type="ARBA" id="ARBA00022967"/>
    </source>
</evidence>
<dbReference type="InterPro" id="IPR000298">
    <property type="entry name" value="Cyt_c_oxidase-like_su3"/>
</dbReference>
<comment type="subcellular location">
    <subcellularLocation>
        <location evidence="1">Membrane</location>
        <topology evidence="1">Multi-pass membrane protein</topology>
    </subcellularLocation>
</comment>
<keyword evidence="4 8" id="KW-0812">Transmembrane</keyword>
<dbReference type="Pfam" id="PF00510">
    <property type="entry name" value="COX3"/>
    <property type="match status" value="1"/>
</dbReference>
<feature type="transmembrane region" description="Helical" evidence="9">
    <location>
        <begin position="75"/>
        <end position="98"/>
    </location>
</feature>
<geneLocation type="mitochondrion" evidence="11"/>
<dbReference type="CTD" id="4514"/>
<dbReference type="CDD" id="cd01665">
    <property type="entry name" value="Cyt_c_Oxidase_III"/>
    <property type="match status" value="1"/>
</dbReference>
<evidence type="ECO:0000256" key="3">
    <source>
        <dbReference type="ARBA" id="ARBA00015944"/>
    </source>
</evidence>
<evidence type="ECO:0000256" key="4">
    <source>
        <dbReference type="ARBA" id="ARBA00022692"/>
    </source>
</evidence>
<name>A0A0S3M485_STRER</name>
<dbReference type="GeneID" id="26373713"/>
<comment type="function">
    <text evidence="8">Component of the cytochrome c oxidase, the last enzyme in the mitochondrial electron transport chain which drives oxidative phosphorylation. The respiratory chain contains 3 multisubunit complexes succinate dehydrogenase (complex II, CII), ubiquinol-cytochrome c oxidoreductase (cytochrome b-c1 complex, complex III, CIII) and cytochrome c oxidase (complex IV, CIV), that cooperate to transfer electrons derived from NADH and succinate to molecular oxygen, creating an electrochemical gradient over the inner membrane that drives transmembrane transport and the ATP synthase. Cytochrome c oxidase is the component of the respiratory chain that catalyzes the reduction of oxygen to water. Electrons originating from reduced cytochrome c in the intermembrane space (IMS) are transferred via the dinuclear copper A center (CU(A)) of subunit 2 and heme A of subunit 1 to the active site in subunit 1, a binuclear center (BNC) formed by heme A3 and copper B (CU(B)). The BNC reduces molecular oxygen to 2 water molecules using 4 electrons from cytochrome c in the IMS and 4 protons from the mitochondrial matrix.</text>
</comment>
<feature type="domain" description="Heme-copper oxidase subunit III family profile" evidence="10">
    <location>
        <begin position="1"/>
        <end position="255"/>
    </location>
</feature>
<dbReference type="GO" id="GO:0005739">
    <property type="term" value="C:mitochondrion"/>
    <property type="evidence" value="ECO:0007669"/>
    <property type="project" value="TreeGrafter"/>
</dbReference>
<comment type="similarity">
    <text evidence="2 8">Belongs to the cytochrome c oxidase subunit 3 family.</text>
</comment>
<protein>
    <recommendedName>
        <fullName evidence="3 8">Cytochrome c oxidase subunit 3</fullName>
    </recommendedName>
</protein>
<dbReference type="PANTHER" id="PTHR11403">
    <property type="entry name" value="CYTOCHROME C OXIDASE SUBUNIT III"/>
    <property type="match status" value="1"/>
</dbReference>
<dbReference type="GO" id="GO:0004129">
    <property type="term" value="F:cytochrome-c oxidase activity"/>
    <property type="evidence" value="ECO:0007669"/>
    <property type="project" value="InterPro"/>
</dbReference>
<accession>A0A0S3M485</accession>
<evidence type="ECO:0000256" key="7">
    <source>
        <dbReference type="ARBA" id="ARBA00023136"/>
    </source>
</evidence>
<evidence type="ECO:0000256" key="6">
    <source>
        <dbReference type="ARBA" id="ARBA00022989"/>
    </source>
</evidence>
<evidence type="ECO:0000259" key="10">
    <source>
        <dbReference type="PROSITE" id="PS50253"/>
    </source>
</evidence>
<feature type="transmembrane region" description="Helical" evidence="9">
    <location>
        <begin position="12"/>
        <end position="30"/>
    </location>
</feature>
<organism evidence="11">
    <name type="scientific">Strongyloides stercoralis</name>
    <name type="common">Threadworm</name>
    <dbReference type="NCBI Taxonomy" id="6248"/>
    <lineage>
        <taxon>Eukaryota</taxon>
        <taxon>Metazoa</taxon>
        <taxon>Ecdysozoa</taxon>
        <taxon>Nematoda</taxon>
        <taxon>Chromadorea</taxon>
        <taxon>Rhabditida</taxon>
        <taxon>Tylenchina</taxon>
        <taxon>Panagrolaimomorpha</taxon>
        <taxon>Strongyloidoidea</taxon>
        <taxon>Strongyloididae</taxon>
        <taxon>Strongyloides</taxon>
    </lineage>
</organism>
<proteinExistence type="inferred from homology"/>
<keyword evidence="8 11" id="KW-0496">Mitochondrion</keyword>
<keyword evidence="6 9" id="KW-1133">Transmembrane helix</keyword>
<dbReference type="RefSeq" id="YP_009186383.1">
    <property type="nucleotide sequence ID" value="NC_028624.1"/>
</dbReference>
<feature type="transmembrane region" description="Helical" evidence="9">
    <location>
        <begin position="123"/>
        <end position="145"/>
    </location>
</feature>
<sequence>MFHNFHVLSFSTYPFFMFISLSSLFSSFVVFFKFGIFSFLFFSFFSFLVLIFCWFKDICMEGLCGYHNFYVMDGFKFGFVLFIFSEFMFFFSVFWFYFDSALVPAHEIGCGWGFFGLDKINPFGVPLLNTVILLSSGVTVTWSHYCLLNNFYCLDGLILTIFLSFIFILVQFFEYKSSSFSISDGVYGSIFYFSTGFHGFHVILGAVFLTYNLFRFLLYHFNYSHHLGYEFSILYWHFVDVVWLFLFVFVYWWGY</sequence>
<feature type="transmembrane region" description="Helical" evidence="9">
    <location>
        <begin position="234"/>
        <end position="254"/>
    </location>
</feature>
<evidence type="ECO:0000256" key="2">
    <source>
        <dbReference type="ARBA" id="ARBA00010581"/>
    </source>
</evidence>
<dbReference type="InterPro" id="IPR035973">
    <property type="entry name" value="Cyt_c_oxidase_su3-like_sf"/>
</dbReference>
<evidence type="ECO:0000256" key="1">
    <source>
        <dbReference type="ARBA" id="ARBA00004141"/>
    </source>
</evidence>
<dbReference type="EMBL" id="LC050212">
    <property type="protein sequence ID" value="BAT21211.1"/>
    <property type="molecule type" value="Genomic_DNA"/>
</dbReference>
<dbReference type="AlphaFoldDB" id="A0A0S3M485"/>
<keyword evidence="7 9" id="KW-0472">Membrane</keyword>
<gene>
    <name evidence="11" type="primary">COX3</name>
</gene>
<dbReference type="PANTHER" id="PTHR11403:SF7">
    <property type="entry name" value="CYTOCHROME C OXIDASE SUBUNIT 3"/>
    <property type="match status" value="1"/>
</dbReference>
<dbReference type="InterPro" id="IPR013833">
    <property type="entry name" value="Cyt_c_oxidase_su3_a-hlx"/>
</dbReference>
<feature type="transmembrane region" description="Helical" evidence="9">
    <location>
        <begin position="152"/>
        <end position="170"/>
    </location>
</feature>
<evidence type="ECO:0000256" key="9">
    <source>
        <dbReference type="SAM" id="Phobius"/>
    </source>
</evidence>